<dbReference type="InterPro" id="IPR014710">
    <property type="entry name" value="RmlC-like_jellyroll"/>
</dbReference>
<keyword evidence="1" id="KW-0802">TPR repeat</keyword>
<name>A0ABT5DIK6_9BACT</name>
<dbReference type="PANTHER" id="PTHR24567">
    <property type="entry name" value="CRP FAMILY TRANSCRIPTIONAL REGULATORY PROTEIN"/>
    <property type="match status" value="1"/>
</dbReference>
<feature type="domain" description="Cyclic nucleotide-binding" evidence="2">
    <location>
        <begin position="141"/>
        <end position="261"/>
    </location>
</feature>
<dbReference type="PANTHER" id="PTHR24567:SF74">
    <property type="entry name" value="HTH-TYPE TRANSCRIPTIONAL REGULATOR ARCR"/>
    <property type="match status" value="1"/>
</dbReference>
<dbReference type="InterPro" id="IPR050397">
    <property type="entry name" value="Env_Response_Regulators"/>
</dbReference>
<dbReference type="InterPro" id="IPR000595">
    <property type="entry name" value="cNMP-bd_dom"/>
</dbReference>
<evidence type="ECO:0000259" key="2">
    <source>
        <dbReference type="PROSITE" id="PS50042"/>
    </source>
</evidence>
<evidence type="ECO:0000256" key="1">
    <source>
        <dbReference type="PROSITE-ProRule" id="PRU00339"/>
    </source>
</evidence>
<dbReference type="CDD" id="cd00038">
    <property type="entry name" value="CAP_ED"/>
    <property type="match status" value="2"/>
</dbReference>
<reference evidence="3 4" key="1">
    <citation type="submission" date="2022-11" db="EMBL/GenBank/DDBJ databases">
        <title>Minimal conservation of predation-associated metabolite biosynthetic gene clusters underscores biosynthetic potential of Myxococcota including descriptions for ten novel species: Archangium lansinium sp. nov., Myxococcus landrumus sp. nov., Nannocystis bai.</title>
        <authorList>
            <person name="Ahearne A."/>
            <person name="Stevens C."/>
            <person name="Dowd S."/>
        </authorList>
    </citation>
    <scope>NUCLEOTIDE SEQUENCE [LARGE SCALE GENOMIC DNA]</scope>
    <source>
        <strain evidence="3 4">NCWAL01</strain>
    </source>
</reference>
<dbReference type="Proteomes" id="UP001221838">
    <property type="component" value="Unassembled WGS sequence"/>
</dbReference>
<dbReference type="Pfam" id="PF00027">
    <property type="entry name" value="cNMP_binding"/>
    <property type="match status" value="2"/>
</dbReference>
<dbReference type="InterPro" id="IPR011990">
    <property type="entry name" value="TPR-like_helical_dom_sf"/>
</dbReference>
<dbReference type="PROSITE" id="PS50005">
    <property type="entry name" value="TPR"/>
    <property type="match status" value="1"/>
</dbReference>
<dbReference type="Gene3D" id="1.25.40.10">
    <property type="entry name" value="Tetratricopeptide repeat domain"/>
    <property type="match status" value="1"/>
</dbReference>
<dbReference type="SUPFAM" id="SSF51206">
    <property type="entry name" value="cAMP-binding domain-like"/>
    <property type="match status" value="2"/>
</dbReference>
<gene>
    <name evidence="3" type="ORF">POL68_29360</name>
</gene>
<organism evidence="3 4">
    <name type="scientific">Stigmatella ashevillensis</name>
    <dbReference type="NCBI Taxonomy" id="2995309"/>
    <lineage>
        <taxon>Bacteria</taxon>
        <taxon>Pseudomonadati</taxon>
        <taxon>Myxococcota</taxon>
        <taxon>Myxococcia</taxon>
        <taxon>Myxococcales</taxon>
        <taxon>Cystobacterineae</taxon>
        <taxon>Archangiaceae</taxon>
        <taxon>Stigmatella</taxon>
    </lineage>
</organism>
<dbReference type="SMART" id="SM00100">
    <property type="entry name" value="cNMP"/>
    <property type="match status" value="2"/>
</dbReference>
<feature type="domain" description="Cyclic nucleotide-binding" evidence="2">
    <location>
        <begin position="272"/>
        <end position="375"/>
    </location>
</feature>
<dbReference type="Gene3D" id="2.60.120.10">
    <property type="entry name" value="Jelly Rolls"/>
    <property type="match status" value="2"/>
</dbReference>
<proteinExistence type="predicted"/>
<keyword evidence="4" id="KW-1185">Reference proteome</keyword>
<feature type="repeat" description="TPR" evidence="1">
    <location>
        <begin position="5"/>
        <end position="38"/>
    </location>
</feature>
<protein>
    <submittedName>
        <fullName evidence="3">Cyclic nucleotide-binding domain-containing protein</fullName>
    </submittedName>
</protein>
<evidence type="ECO:0000313" key="3">
    <source>
        <dbReference type="EMBL" id="MDC0712608.1"/>
    </source>
</evidence>
<dbReference type="SUPFAM" id="SSF48452">
    <property type="entry name" value="TPR-like"/>
    <property type="match status" value="1"/>
</dbReference>
<accession>A0ABT5DIK6</accession>
<comment type="caution">
    <text evidence="3">The sequence shown here is derived from an EMBL/GenBank/DDBJ whole genome shotgun (WGS) entry which is preliminary data.</text>
</comment>
<dbReference type="RefSeq" id="WP_272142746.1">
    <property type="nucleotide sequence ID" value="NZ_JAQNDM010000002.1"/>
</dbReference>
<dbReference type="PROSITE" id="PS50042">
    <property type="entry name" value="CNMP_BINDING_3"/>
    <property type="match status" value="2"/>
</dbReference>
<dbReference type="InterPro" id="IPR018490">
    <property type="entry name" value="cNMP-bd_dom_sf"/>
</dbReference>
<dbReference type="EMBL" id="JAQNDM010000002">
    <property type="protein sequence ID" value="MDC0712608.1"/>
    <property type="molecule type" value="Genomic_DNA"/>
</dbReference>
<evidence type="ECO:0000313" key="4">
    <source>
        <dbReference type="Proteomes" id="UP001221838"/>
    </source>
</evidence>
<dbReference type="InterPro" id="IPR019734">
    <property type="entry name" value="TPR_rpt"/>
</dbReference>
<sequence length="412" mass="44936">MTDTLQQHRQRGARFIALDHLEEALAEYEKLVKAAPDDGTGRQQVAELLARLGRKAEAVAAYEEAALAWARAGQLLRAIVVCKALLRLDPGHTRTQRSLADLYGWRVKPGGRSPASLAAMAEFELLPEGAGPSVGMPVVPLFSQLGREPFAAVLEAMEVRTHPAKQSVVVEGEPGASMFALVEGTLEVVRHFQDGTRRKVGELAEGAFFGELALISEGPRLASVVAAVPVVLLEFTRAKLAELVRRHPVVGQVVQAFYRERMVENLLRNNPAFSLLKPEQKQAVVREFTLEAVAEGEVLLTQGQEGDAFYLLLRGCCTPYHVKPDGREKAYPELREGAVFGEISLLLGKPVTATVRANTASVVLRLDRAAFERLILGLPGIRGALMKVGTERLQRTAKLLSGREVHDGDLRV</sequence>